<evidence type="ECO:0000313" key="5">
    <source>
        <dbReference type="EMBL" id="ETO10337.1"/>
    </source>
</evidence>
<organism evidence="5 6">
    <name type="scientific">Reticulomyxa filosa</name>
    <dbReference type="NCBI Taxonomy" id="46433"/>
    <lineage>
        <taxon>Eukaryota</taxon>
        <taxon>Sar</taxon>
        <taxon>Rhizaria</taxon>
        <taxon>Retaria</taxon>
        <taxon>Foraminifera</taxon>
        <taxon>Monothalamids</taxon>
        <taxon>Reticulomyxidae</taxon>
        <taxon>Reticulomyxa</taxon>
    </lineage>
</organism>
<feature type="non-terminal residue" evidence="5">
    <location>
        <position position="1"/>
    </location>
</feature>
<proteinExistence type="predicted"/>
<feature type="region of interest" description="Disordered" evidence="4">
    <location>
        <begin position="194"/>
        <end position="242"/>
    </location>
</feature>
<reference evidence="5 6" key="1">
    <citation type="journal article" date="2013" name="Curr. Biol.">
        <title>The Genome of the Foraminiferan Reticulomyxa filosa.</title>
        <authorList>
            <person name="Glockner G."/>
            <person name="Hulsmann N."/>
            <person name="Schleicher M."/>
            <person name="Noegel A.A."/>
            <person name="Eichinger L."/>
            <person name="Gallinger C."/>
            <person name="Pawlowski J."/>
            <person name="Sierra R."/>
            <person name="Euteneuer U."/>
            <person name="Pillet L."/>
            <person name="Moustafa A."/>
            <person name="Platzer M."/>
            <person name="Groth M."/>
            <person name="Szafranski K."/>
            <person name="Schliwa M."/>
        </authorList>
    </citation>
    <scope>NUCLEOTIDE SEQUENCE [LARGE SCALE GENOMIC DNA]</scope>
</reference>
<dbReference type="AlphaFoldDB" id="X6MA34"/>
<protein>
    <submittedName>
        <fullName evidence="5">Uncharacterized protein</fullName>
    </submittedName>
</protein>
<dbReference type="EMBL" id="ASPP01023519">
    <property type="protein sequence ID" value="ETO10337.1"/>
    <property type="molecule type" value="Genomic_DNA"/>
</dbReference>
<keyword evidence="3" id="KW-0206">Cytoskeleton</keyword>
<dbReference type="Gene3D" id="3.80.10.10">
    <property type="entry name" value="Ribonuclease Inhibitor"/>
    <property type="match status" value="1"/>
</dbReference>
<dbReference type="OrthoDB" id="120976at2759"/>
<dbReference type="SUPFAM" id="SSF52047">
    <property type="entry name" value="RNI-like"/>
    <property type="match status" value="1"/>
</dbReference>
<comment type="subcellular location">
    <subcellularLocation>
        <location evidence="1">Cytoplasm</location>
        <location evidence="1">Cytoskeleton</location>
    </subcellularLocation>
</comment>
<dbReference type="PANTHER" id="PTHR10901:SF6">
    <property type="entry name" value="TROPOMODULIN, ISOFORM N"/>
    <property type="match status" value="1"/>
</dbReference>
<dbReference type="GO" id="GO:0007015">
    <property type="term" value="P:actin filament organization"/>
    <property type="evidence" value="ECO:0007669"/>
    <property type="project" value="TreeGrafter"/>
</dbReference>
<evidence type="ECO:0000256" key="2">
    <source>
        <dbReference type="ARBA" id="ARBA00022490"/>
    </source>
</evidence>
<evidence type="ECO:0000256" key="1">
    <source>
        <dbReference type="ARBA" id="ARBA00004245"/>
    </source>
</evidence>
<dbReference type="GO" id="GO:0005523">
    <property type="term" value="F:tropomyosin binding"/>
    <property type="evidence" value="ECO:0007669"/>
    <property type="project" value="InterPro"/>
</dbReference>
<dbReference type="GO" id="GO:0005856">
    <property type="term" value="C:cytoskeleton"/>
    <property type="evidence" value="ECO:0007669"/>
    <property type="project" value="UniProtKB-SubCell"/>
</dbReference>
<dbReference type="InterPro" id="IPR032675">
    <property type="entry name" value="LRR_dom_sf"/>
</dbReference>
<sequence length="535" mass="61645">LEQYRSRKRASLEKMAQISTRERTLEWKEEGTTRFEERMRQDSIRLKNTRGYHNLSIDQTQKSKAQSLLQERIESQKNKVKSNKVLLAFDGLNGNVDDNHNDNSQLAFAHGYVDPDQLRMSKIKPTNSALLLSHLERPTTESNALQQKLQQLLSTPEKALDKKNQRYTQMIEIVNELGFLVYEPSRKEIRKLRREERRRRKLHSNKNRSSTTDSESESGTDTESDIDLHGSDAESQKSESTPLDVDSLAFDMSHYFADKPPNTFNMNNQDIMVEVSSKNRGLLQSIIARAIVDCKSLQFVKMCNALVDDVFLEKVSSLFLYVYLYVYAKKKKKSTYIICNELSSWRAQDSNICELWLDSNVIGDAGIQHLSRFIATNSQITAIKLQCNKCNIHTNVCEELLKALEMNHCILKFEFEFRHIQHRDKLQKILWRNWALLRQQRMLHKKNQDTQNSSFHSDPQTLTVSSNIPIALNHGVEPSFGSRVMAAPASIHSTNTASHRRGSETALAKYDFQQYNKPKLSLNSKSNYATRPPGK</sequence>
<keyword evidence="2" id="KW-0963">Cytoplasm</keyword>
<feature type="compositionally biased region" description="Basic and acidic residues" evidence="4">
    <location>
        <begin position="226"/>
        <end position="237"/>
    </location>
</feature>
<evidence type="ECO:0000256" key="4">
    <source>
        <dbReference type="SAM" id="MobiDB-lite"/>
    </source>
</evidence>
<dbReference type="GO" id="GO:0051694">
    <property type="term" value="P:pointed-end actin filament capping"/>
    <property type="evidence" value="ECO:0007669"/>
    <property type="project" value="InterPro"/>
</dbReference>
<comment type="caution">
    <text evidence="5">The sequence shown here is derived from an EMBL/GenBank/DDBJ whole genome shotgun (WGS) entry which is preliminary data.</text>
</comment>
<name>X6MA34_RETFI</name>
<feature type="compositionally biased region" description="Basic residues" evidence="4">
    <location>
        <begin position="194"/>
        <end position="206"/>
    </location>
</feature>
<evidence type="ECO:0000256" key="3">
    <source>
        <dbReference type="ARBA" id="ARBA00023212"/>
    </source>
</evidence>
<feature type="compositionally biased region" description="Acidic residues" evidence="4">
    <location>
        <begin position="214"/>
        <end position="225"/>
    </location>
</feature>
<keyword evidence="6" id="KW-1185">Reference proteome</keyword>
<gene>
    <name evidence="5" type="ORF">RFI_27041</name>
</gene>
<evidence type="ECO:0000313" key="6">
    <source>
        <dbReference type="Proteomes" id="UP000023152"/>
    </source>
</evidence>
<dbReference type="InterPro" id="IPR004934">
    <property type="entry name" value="TMOD"/>
</dbReference>
<accession>X6MA34</accession>
<dbReference type="PANTHER" id="PTHR10901">
    <property type="entry name" value="TROPOMODULIN"/>
    <property type="match status" value="1"/>
</dbReference>
<dbReference type="Proteomes" id="UP000023152">
    <property type="component" value="Unassembled WGS sequence"/>
</dbReference>